<dbReference type="SUPFAM" id="SSF53146">
    <property type="entry name" value="Nitrogenase accessory factor-like"/>
    <property type="match status" value="1"/>
</dbReference>
<evidence type="ECO:0000313" key="3">
    <source>
        <dbReference type="EMBL" id="RXK00710.1"/>
    </source>
</evidence>
<sequence length="153" mass="17460">MITFPLKTDKNNSAVSTLFGKAKYFAFYDGKELKIEKNPYEKGSQLVSWFLEKGVDKIIIKEMGSKPFNKIHNTDIKVFYAGDGRVTTDEVIDSFNKNLLKELSDDELKLIIKDHESGKKSTSCSSHAQDGNSHEHNKSCHKKMKAKHPYIFK</sequence>
<dbReference type="Proteomes" id="UP000289758">
    <property type="component" value="Unassembled WGS sequence"/>
</dbReference>
<dbReference type="Pfam" id="PF02579">
    <property type="entry name" value="Nitro_FeMo-Co"/>
    <property type="match status" value="1"/>
</dbReference>
<dbReference type="AlphaFoldDB" id="A0A4Q1AGK9"/>
<accession>A0A4Q1AGK9</accession>
<reference evidence="3 4" key="1">
    <citation type="submission" date="2017-10" db="EMBL/GenBank/DDBJ databases">
        <title>Genomics of the genus Arcobacter.</title>
        <authorList>
            <person name="Perez-Cataluna A."/>
            <person name="Figueras M.J."/>
        </authorList>
    </citation>
    <scope>NUCLEOTIDE SEQUENCE [LARGE SCALE GENOMIC DNA]</scope>
    <source>
        <strain evidence="3 4">CECT 8441</strain>
    </source>
</reference>
<dbReference type="InterPro" id="IPR003731">
    <property type="entry name" value="Di-Nase_FeMo-co_biosynth"/>
</dbReference>
<dbReference type="OrthoDB" id="5348293at2"/>
<proteinExistence type="predicted"/>
<feature type="domain" description="Dinitrogenase iron-molybdenum cofactor biosynthesis" evidence="2">
    <location>
        <begin position="12"/>
        <end position="96"/>
    </location>
</feature>
<dbReference type="RefSeq" id="WP_129088444.1">
    <property type="nucleotide sequence ID" value="NZ_CP053836.1"/>
</dbReference>
<evidence type="ECO:0000259" key="2">
    <source>
        <dbReference type="Pfam" id="PF02579"/>
    </source>
</evidence>
<name>A0A4Q1AGK9_9BACT</name>
<evidence type="ECO:0000256" key="1">
    <source>
        <dbReference type="SAM" id="MobiDB-lite"/>
    </source>
</evidence>
<protein>
    <recommendedName>
        <fullName evidence="2">Dinitrogenase iron-molybdenum cofactor biosynthesis domain-containing protein</fullName>
    </recommendedName>
</protein>
<organism evidence="3 4">
    <name type="scientific">Halarcobacter ebronensis</name>
    <dbReference type="NCBI Taxonomy" id="1462615"/>
    <lineage>
        <taxon>Bacteria</taxon>
        <taxon>Pseudomonadati</taxon>
        <taxon>Campylobacterota</taxon>
        <taxon>Epsilonproteobacteria</taxon>
        <taxon>Campylobacterales</taxon>
        <taxon>Arcobacteraceae</taxon>
        <taxon>Halarcobacter</taxon>
    </lineage>
</organism>
<dbReference type="Gene3D" id="3.30.420.130">
    <property type="entry name" value="Dinitrogenase iron-molybdenum cofactor biosynthesis domain"/>
    <property type="match status" value="1"/>
</dbReference>
<gene>
    <name evidence="3" type="ORF">CRV07_15220</name>
</gene>
<dbReference type="PANTHER" id="PTHR42983">
    <property type="entry name" value="DINITROGENASE IRON-MOLYBDENUM COFACTOR PROTEIN-RELATED"/>
    <property type="match status" value="1"/>
</dbReference>
<keyword evidence="4" id="KW-1185">Reference proteome</keyword>
<feature type="compositionally biased region" description="Polar residues" evidence="1">
    <location>
        <begin position="120"/>
        <end position="131"/>
    </location>
</feature>
<evidence type="ECO:0000313" key="4">
    <source>
        <dbReference type="Proteomes" id="UP000289758"/>
    </source>
</evidence>
<dbReference type="PANTHER" id="PTHR42983:SF1">
    <property type="entry name" value="IRON-MOLYBDENUM PROTEIN"/>
    <property type="match status" value="1"/>
</dbReference>
<dbReference type="InterPro" id="IPR036105">
    <property type="entry name" value="DiNase_FeMo-co_biosyn_sf"/>
</dbReference>
<dbReference type="EMBL" id="PDKK01000027">
    <property type="protein sequence ID" value="RXK00710.1"/>
    <property type="molecule type" value="Genomic_DNA"/>
</dbReference>
<feature type="region of interest" description="Disordered" evidence="1">
    <location>
        <begin position="118"/>
        <end position="153"/>
    </location>
</feature>
<feature type="compositionally biased region" description="Basic residues" evidence="1">
    <location>
        <begin position="139"/>
        <end position="153"/>
    </location>
</feature>
<comment type="caution">
    <text evidence="3">The sequence shown here is derived from an EMBL/GenBank/DDBJ whole genome shotgun (WGS) entry which is preliminary data.</text>
</comment>